<dbReference type="FunFam" id="3.10.120.10:FF:000002">
    <property type="entry name" value="Cytochrome b5 type B"/>
    <property type="match status" value="1"/>
</dbReference>
<dbReference type="PANTHER" id="PTHR19359">
    <property type="entry name" value="CYTOCHROME B5"/>
    <property type="match status" value="1"/>
</dbReference>
<evidence type="ECO:0000256" key="11">
    <source>
        <dbReference type="ARBA" id="ARBA00037877"/>
    </source>
</evidence>
<keyword evidence="4 13" id="KW-0812">Transmembrane</keyword>
<evidence type="ECO:0000313" key="17">
    <source>
        <dbReference type="Proteomes" id="UP000094236"/>
    </source>
</evidence>
<accession>A0A1E4TW97</accession>
<evidence type="ECO:0000313" key="16">
    <source>
        <dbReference type="EMBL" id="ODV96007.1"/>
    </source>
</evidence>
<name>A0A1E4TW97_PACTA</name>
<dbReference type="GO" id="GO:0009055">
    <property type="term" value="F:electron transfer activity"/>
    <property type="evidence" value="ECO:0007669"/>
    <property type="project" value="EnsemblFungi"/>
</dbReference>
<evidence type="ECO:0000256" key="7">
    <source>
        <dbReference type="ARBA" id="ARBA00022848"/>
    </source>
</evidence>
<gene>
    <name evidence="16" type="ORF">PACTADRAFT_49429</name>
</gene>
<proteinExistence type="inferred from homology"/>
<evidence type="ECO:0000256" key="14">
    <source>
        <dbReference type="SAM" id="MobiDB-lite"/>
    </source>
</evidence>
<evidence type="ECO:0000256" key="13">
    <source>
        <dbReference type="RuleBase" id="RU362121"/>
    </source>
</evidence>
<keyword evidence="10 13" id="KW-0472">Membrane</keyword>
<protein>
    <recommendedName>
        <fullName evidence="15">Cytochrome b5 heme-binding domain-containing protein</fullName>
    </recommendedName>
</protein>
<dbReference type="PROSITE" id="PS50255">
    <property type="entry name" value="CYTOCHROME_B5_2"/>
    <property type="match status" value="1"/>
</dbReference>
<dbReference type="Gene3D" id="3.10.120.10">
    <property type="entry name" value="Cytochrome b5-like heme/steroid binding domain"/>
    <property type="match status" value="1"/>
</dbReference>
<dbReference type="AlphaFoldDB" id="A0A1E4TW97"/>
<feature type="region of interest" description="Disordered" evidence="14">
    <location>
        <begin position="73"/>
        <end position="98"/>
    </location>
</feature>
<evidence type="ECO:0000256" key="3">
    <source>
        <dbReference type="ARBA" id="ARBA00022617"/>
    </source>
</evidence>
<keyword evidence="9 13" id="KW-0408">Iron</keyword>
<comment type="subcellular location">
    <subcellularLocation>
        <location evidence="1">Endoplasmic reticulum membrane</location>
        <topology evidence="1">Single-pass membrane protein</topology>
        <orientation evidence="1">Cytoplasmic side</orientation>
    </subcellularLocation>
    <subcellularLocation>
        <location evidence="11">Microsome membrane</location>
        <topology evidence="11">Single-pass membrane protein</topology>
        <orientation evidence="11">Cytoplasmic side</orientation>
    </subcellularLocation>
</comment>
<dbReference type="GO" id="GO:0046872">
    <property type="term" value="F:metal ion binding"/>
    <property type="evidence" value="ECO:0007669"/>
    <property type="project" value="UniProtKB-UniRule"/>
</dbReference>
<evidence type="ECO:0000256" key="9">
    <source>
        <dbReference type="ARBA" id="ARBA00023004"/>
    </source>
</evidence>
<keyword evidence="6" id="KW-0256">Endoplasmic reticulum</keyword>
<dbReference type="GO" id="GO:0016126">
    <property type="term" value="P:sterol biosynthetic process"/>
    <property type="evidence" value="ECO:0007669"/>
    <property type="project" value="EnsemblFungi"/>
</dbReference>
<keyword evidence="3 13" id="KW-0349">Heme</keyword>
<dbReference type="STRING" id="669874.A0A1E4TW97"/>
<dbReference type="GO" id="GO:0005789">
    <property type="term" value="C:endoplasmic reticulum membrane"/>
    <property type="evidence" value="ECO:0007669"/>
    <property type="project" value="UniProtKB-SubCell"/>
</dbReference>
<keyword evidence="2" id="KW-0813">Transport</keyword>
<reference evidence="17" key="1">
    <citation type="submission" date="2016-05" db="EMBL/GenBank/DDBJ databases">
        <title>Comparative genomics of biotechnologically important yeasts.</title>
        <authorList>
            <consortium name="DOE Joint Genome Institute"/>
            <person name="Riley R."/>
            <person name="Haridas S."/>
            <person name="Wolfe K.H."/>
            <person name="Lopes M.R."/>
            <person name="Hittinger C.T."/>
            <person name="Goker M."/>
            <person name="Salamov A."/>
            <person name="Wisecaver J."/>
            <person name="Long T.M."/>
            <person name="Aerts A.L."/>
            <person name="Barry K."/>
            <person name="Choi C."/>
            <person name="Clum A."/>
            <person name="Coughlan A.Y."/>
            <person name="Deshpande S."/>
            <person name="Douglass A.P."/>
            <person name="Hanson S.J."/>
            <person name="Klenk H.-P."/>
            <person name="Labutti K."/>
            <person name="Lapidus A."/>
            <person name="Lindquist E."/>
            <person name="Lipzen A."/>
            <person name="Meier-Kolthoff J.P."/>
            <person name="Ohm R.A."/>
            <person name="Otillar R.P."/>
            <person name="Pangilinan J."/>
            <person name="Peng Y."/>
            <person name="Rokas A."/>
            <person name="Rosa C.A."/>
            <person name="Scheuner C."/>
            <person name="Sibirny A.A."/>
            <person name="Slot J.C."/>
            <person name="Stielow J.B."/>
            <person name="Sun H."/>
            <person name="Kurtzman C.P."/>
            <person name="Blackwell M."/>
            <person name="Grigoriev I.V."/>
            <person name="Jeffries T.W."/>
        </authorList>
    </citation>
    <scope>NUCLEOTIDE SEQUENCE [LARGE SCALE GENOMIC DNA]</scope>
    <source>
        <strain evidence="17">NRRL Y-2460</strain>
    </source>
</reference>
<evidence type="ECO:0000256" key="6">
    <source>
        <dbReference type="ARBA" id="ARBA00022824"/>
    </source>
</evidence>
<keyword evidence="5 13" id="KW-0479">Metal-binding</keyword>
<dbReference type="SMART" id="SM01117">
    <property type="entry name" value="Cyt-b5"/>
    <property type="match status" value="1"/>
</dbReference>
<evidence type="ECO:0000259" key="15">
    <source>
        <dbReference type="PROSITE" id="PS50255"/>
    </source>
</evidence>
<dbReference type="InterPro" id="IPR050668">
    <property type="entry name" value="Cytochrome_b5"/>
</dbReference>
<dbReference type="Proteomes" id="UP000094236">
    <property type="component" value="Unassembled WGS sequence"/>
</dbReference>
<keyword evidence="7" id="KW-0492">Microsome</keyword>
<evidence type="ECO:0000256" key="10">
    <source>
        <dbReference type="ARBA" id="ARBA00023136"/>
    </source>
</evidence>
<evidence type="ECO:0000256" key="1">
    <source>
        <dbReference type="ARBA" id="ARBA00004131"/>
    </source>
</evidence>
<keyword evidence="8" id="KW-0249">Electron transport</keyword>
<evidence type="ECO:0000256" key="8">
    <source>
        <dbReference type="ARBA" id="ARBA00022982"/>
    </source>
</evidence>
<dbReference type="PROSITE" id="PS00191">
    <property type="entry name" value="CYTOCHROME_B5_1"/>
    <property type="match status" value="1"/>
</dbReference>
<evidence type="ECO:0000256" key="2">
    <source>
        <dbReference type="ARBA" id="ARBA00022448"/>
    </source>
</evidence>
<feature type="transmembrane region" description="Helical" evidence="13">
    <location>
        <begin position="102"/>
        <end position="120"/>
    </location>
</feature>
<sequence length="122" mass="13210">MSKVYTFDEIEQHNTRDDLWLVIEGKVYDCSNYIDEHPGGEEVIVDCAGTDATEAFEDIGHSEDARDILKGLHIGDLDPSSKPTTSSKSNSSTDDSSATNPIFLIIAAVVALAAAAYFVLNK</sequence>
<dbReference type="Pfam" id="PF00173">
    <property type="entry name" value="Cyt-b5"/>
    <property type="match status" value="1"/>
</dbReference>
<evidence type="ECO:0000256" key="5">
    <source>
        <dbReference type="ARBA" id="ARBA00022723"/>
    </source>
</evidence>
<dbReference type="InterPro" id="IPR001199">
    <property type="entry name" value="Cyt_B5-like_heme/steroid-bd"/>
</dbReference>
<dbReference type="EMBL" id="KV454013">
    <property type="protein sequence ID" value="ODV96007.1"/>
    <property type="molecule type" value="Genomic_DNA"/>
</dbReference>
<feature type="domain" description="Cytochrome b5 heme-binding" evidence="15">
    <location>
        <begin position="2"/>
        <end position="78"/>
    </location>
</feature>
<feature type="compositionally biased region" description="Low complexity" evidence="14">
    <location>
        <begin position="78"/>
        <end position="98"/>
    </location>
</feature>
<evidence type="ECO:0000256" key="12">
    <source>
        <dbReference type="ARBA" id="ARBA00038168"/>
    </source>
</evidence>
<keyword evidence="17" id="KW-1185">Reference proteome</keyword>
<dbReference type="PRINTS" id="PR00363">
    <property type="entry name" value="CYTOCHROMEB5"/>
</dbReference>
<dbReference type="GO" id="GO:0020037">
    <property type="term" value="F:heme binding"/>
    <property type="evidence" value="ECO:0007669"/>
    <property type="project" value="UniProtKB-UniRule"/>
</dbReference>
<organism evidence="16 17">
    <name type="scientific">Pachysolen tannophilus NRRL Y-2460</name>
    <dbReference type="NCBI Taxonomy" id="669874"/>
    <lineage>
        <taxon>Eukaryota</taxon>
        <taxon>Fungi</taxon>
        <taxon>Dikarya</taxon>
        <taxon>Ascomycota</taxon>
        <taxon>Saccharomycotina</taxon>
        <taxon>Pichiomycetes</taxon>
        <taxon>Pachysolenaceae</taxon>
        <taxon>Pachysolen</taxon>
    </lineage>
</organism>
<dbReference type="OrthoDB" id="260519at2759"/>
<dbReference type="InterPro" id="IPR036400">
    <property type="entry name" value="Cyt_B5-like_heme/steroid_sf"/>
</dbReference>
<keyword evidence="13" id="KW-1133">Transmembrane helix</keyword>
<dbReference type="SUPFAM" id="SSF55856">
    <property type="entry name" value="Cytochrome b5-like heme/steroid binding domain"/>
    <property type="match status" value="1"/>
</dbReference>
<dbReference type="PANTHER" id="PTHR19359:SF150">
    <property type="entry name" value="CYTOCHROME B5"/>
    <property type="match status" value="1"/>
</dbReference>
<dbReference type="InterPro" id="IPR018506">
    <property type="entry name" value="Cyt_B5_heme-BS"/>
</dbReference>
<comment type="similarity">
    <text evidence="12 13">Belongs to the cytochrome b5 family.</text>
</comment>
<evidence type="ECO:0000256" key="4">
    <source>
        <dbReference type="ARBA" id="ARBA00022692"/>
    </source>
</evidence>